<sequence>MWIFHQSIYIRRWNSEIGQIAKDEVHIFGLNSLHHISAIYFLAFFLFCSYYTLLILMSSCFLLHFLLLCFY</sequence>
<feature type="transmembrane region" description="Helical" evidence="1">
    <location>
        <begin position="38"/>
        <end position="70"/>
    </location>
</feature>
<keyword evidence="3" id="KW-1185">Reference proteome</keyword>
<evidence type="ECO:0000256" key="1">
    <source>
        <dbReference type="SAM" id="Phobius"/>
    </source>
</evidence>
<keyword evidence="1" id="KW-0812">Transmembrane</keyword>
<name>A0A2J5I7K0_9EURO</name>
<organism evidence="2 3">
    <name type="scientific">Aspergillus taichungensis</name>
    <dbReference type="NCBI Taxonomy" id="482145"/>
    <lineage>
        <taxon>Eukaryota</taxon>
        <taxon>Fungi</taxon>
        <taxon>Dikarya</taxon>
        <taxon>Ascomycota</taxon>
        <taxon>Pezizomycotina</taxon>
        <taxon>Eurotiomycetes</taxon>
        <taxon>Eurotiomycetidae</taxon>
        <taxon>Eurotiales</taxon>
        <taxon>Aspergillaceae</taxon>
        <taxon>Aspergillus</taxon>
        <taxon>Aspergillus subgen. Circumdati</taxon>
    </lineage>
</organism>
<keyword evidence="1" id="KW-1133">Transmembrane helix</keyword>
<dbReference type="EMBL" id="KZ559501">
    <property type="protein sequence ID" value="PLN85973.1"/>
    <property type="molecule type" value="Genomic_DNA"/>
</dbReference>
<protein>
    <submittedName>
        <fullName evidence="2">Uncharacterized protein</fullName>
    </submittedName>
</protein>
<gene>
    <name evidence="2" type="ORF">BDW42DRAFT_159787</name>
</gene>
<proteinExistence type="predicted"/>
<keyword evidence="1" id="KW-0472">Membrane</keyword>
<dbReference type="AlphaFoldDB" id="A0A2J5I7K0"/>
<reference evidence="3" key="1">
    <citation type="submission" date="2017-12" db="EMBL/GenBank/DDBJ databases">
        <authorList>
            <consortium name="DOE Joint Genome Institute"/>
            <person name="Mondo S.J."/>
            <person name="Kjaerbolling I."/>
            <person name="Vesth T.C."/>
            <person name="Frisvad J.C."/>
            <person name="Nybo J.L."/>
            <person name="Theobald S."/>
            <person name="Kuo A."/>
            <person name="Bowyer P."/>
            <person name="Matsuda Y."/>
            <person name="Lyhne E.K."/>
            <person name="Kogle M.E."/>
            <person name="Clum A."/>
            <person name="Lipzen A."/>
            <person name="Salamov A."/>
            <person name="Ngan C.Y."/>
            <person name="Daum C."/>
            <person name="Chiniquy J."/>
            <person name="Barry K."/>
            <person name="LaButti K."/>
            <person name="Haridas S."/>
            <person name="Simmons B.A."/>
            <person name="Magnuson J.K."/>
            <person name="Mortensen U.H."/>
            <person name="Larsen T.O."/>
            <person name="Grigoriev I.V."/>
            <person name="Baker S.E."/>
            <person name="Andersen M.R."/>
            <person name="Nordberg H.P."/>
            <person name="Cantor M.N."/>
            <person name="Hua S.X."/>
        </authorList>
    </citation>
    <scope>NUCLEOTIDE SEQUENCE [LARGE SCALE GENOMIC DNA]</scope>
    <source>
        <strain evidence="3">IBT 19404</strain>
    </source>
</reference>
<dbReference type="Proteomes" id="UP000235023">
    <property type="component" value="Unassembled WGS sequence"/>
</dbReference>
<evidence type="ECO:0000313" key="3">
    <source>
        <dbReference type="Proteomes" id="UP000235023"/>
    </source>
</evidence>
<evidence type="ECO:0000313" key="2">
    <source>
        <dbReference type="EMBL" id="PLN85973.1"/>
    </source>
</evidence>
<accession>A0A2J5I7K0</accession>